<dbReference type="EnsemblBacteria" id="ACS30118">
    <property type="protein sequence ID" value="ACS30118"/>
    <property type="gene ID" value="Mlut_05810"/>
</dbReference>
<dbReference type="KEGG" id="mlu:Mlut_05810"/>
<dbReference type="Pfam" id="PF19040">
    <property type="entry name" value="SGNH"/>
    <property type="match status" value="1"/>
</dbReference>
<feature type="region of interest" description="Disordered" evidence="1">
    <location>
        <begin position="345"/>
        <end position="370"/>
    </location>
</feature>
<dbReference type="InterPro" id="IPR002656">
    <property type="entry name" value="Acyl_transf_3_dom"/>
</dbReference>
<reference evidence="5" key="1">
    <citation type="submission" date="2009-05" db="EMBL/GenBank/DDBJ databases">
        <title>Complete sequence of Micrococcus luteus NCTC 2665.</title>
        <authorList>
            <consortium name="US DOE Joint Genome Institute"/>
            <person name="Lucas S."/>
            <person name="Copeland A."/>
            <person name="Lapidus A."/>
            <person name="Glavina del Rio T."/>
            <person name="Dalin E."/>
            <person name="Tice H."/>
            <person name="Bruce D."/>
            <person name="Goodwin L."/>
            <person name="Pitluck S."/>
            <person name="Lowry S."/>
            <person name="Larimer F."/>
            <person name="Land M."/>
            <person name="Hauser L."/>
            <person name="Kyrpides N."/>
            <person name="Lykidis A."/>
            <person name="Young M."/>
            <person name="Greenblatt C."/>
        </authorList>
    </citation>
    <scope>NUCLEOTIDE SEQUENCE</scope>
    <source>
        <strain evidence="5">NCTC 2665</strain>
    </source>
</reference>
<evidence type="ECO:0000313" key="7">
    <source>
        <dbReference type="Proteomes" id="UP000000738"/>
    </source>
</evidence>
<dbReference type="Pfam" id="PF01757">
    <property type="entry name" value="Acyl_transf_3"/>
    <property type="match status" value="1"/>
</dbReference>
<feature type="transmembrane region" description="Helical" evidence="2">
    <location>
        <begin position="251"/>
        <end position="269"/>
    </location>
</feature>
<feature type="transmembrane region" description="Helical" evidence="2">
    <location>
        <begin position="57"/>
        <end position="77"/>
    </location>
</feature>
<evidence type="ECO:0000313" key="8">
    <source>
        <dbReference type="Proteomes" id="UP000248985"/>
    </source>
</evidence>
<dbReference type="GO" id="GO:0016747">
    <property type="term" value="F:acyltransferase activity, transferring groups other than amino-acyl groups"/>
    <property type="evidence" value="ECO:0007669"/>
    <property type="project" value="InterPro"/>
</dbReference>
<protein>
    <submittedName>
        <fullName evidence="6">O-acetyltransferase OatA</fullName>
        <ecNumber evidence="6">2.3.1.-</ecNumber>
    </submittedName>
    <submittedName>
        <fullName evidence="5">Predicted acyltransferase</fullName>
    </submittedName>
</protein>
<evidence type="ECO:0000259" key="3">
    <source>
        <dbReference type="Pfam" id="PF01757"/>
    </source>
</evidence>
<evidence type="ECO:0000256" key="1">
    <source>
        <dbReference type="SAM" id="MobiDB-lite"/>
    </source>
</evidence>
<keyword evidence="5" id="KW-0012">Acyltransferase</keyword>
<dbReference type="GeneID" id="93344756"/>
<dbReference type="HOGENOM" id="CLU_005679_10_1_11"/>
<dbReference type="GO" id="GO:0016020">
    <property type="term" value="C:membrane"/>
    <property type="evidence" value="ECO:0007669"/>
    <property type="project" value="TreeGrafter"/>
</dbReference>
<keyword evidence="2" id="KW-0812">Transmembrane</keyword>
<organism evidence="5 7">
    <name type="scientific">Micrococcus luteus (strain ATCC 4698 / DSM 20030 / JCM 1464 / CCM 169 / CCUG 5858 / IAM 1056 / NBRC 3333 / NCIMB 9278 / NCTC 2665 / VKM Ac-2230)</name>
    <name type="common">Micrococcus lysodeikticus</name>
    <dbReference type="NCBI Taxonomy" id="465515"/>
    <lineage>
        <taxon>Bacteria</taxon>
        <taxon>Bacillati</taxon>
        <taxon>Actinomycetota</taxon>
        <taxon>Actinomycetes</taxon>
        <taxon>Micrococcales</taxon>
        <taxon>Micrococcaceae</taxon>
        <taxon>Micrococcus</taxon>
    </lineage>
</organism>
<evidence type="ECO:0000256" key="2">
    <source>
        <dbReference type="SAM" id="Phobius"/>
    </source>
</evidence>
<dbReference type="Proteomes" id="UP000000738">
    <property type="component" value="Chromosome"/>
</dbReference>
<dbReference type="Proteomes" id="UP000248985">
    <property type="component" value="Chromosome 1"/>
</dbReference>
<feature type="transmembrane region" description="Helical" evidence="2">
    <location>
        <begin position="197"/>
        <end position="216"/>
    </location>
</feature>
<dbReference type="PATRIC" id="fig|465515.4.peg.550"/>
<sequence>MTLVVLQHTAGLPAGGFIGVDVFFVVSGFLITGILLRDIARHGRIDLMQFYTSRVRRIVPAAVVTAVVTVAVAWIVWFTPRALQVTLDGLWSVLWVANWHFVATGTDYLAGGDHPSPFQHYWSLSVEEQFYAAWPWLLVGVTVLAARFGTARGDRRLAASSRWTLLGVGALLTAGFIWSVVLVAARPEVAYFDLISRSWELLVGAFLAVLAHRGTLHRPGSWCWAAQRWFLIAGVAMIVVGAFLISESTPFPGLAALVPVVGSALVVAARKDAHLHPILTNPVAVWLGDRSYSLYLWHFPVVVFASTAGTLETVPQQFAAIGISLGLAWASHRYIEEPFRRRRGRSRSAAPAAEDDGIAPPRSTRMPSSRGRSFAVGAAVAAAIALFTVIQFLPSRWGVIADRTMSVAPASAPAAFADASAVADAVSAAVAAPQPWAGGEFAPSPDALTQRQIAAPMHACPNTVGTTDLKTCVFGDGPRHAMLVGDSVALAWTPAVHRALGPAWTLTVVGVASCAPWDAEHGARWGDPAFVGQCARSRDAVDRLVEDTAPDLVIASGAQGGYLLQPGPELWGAWAEGAAEAISQWRTSGAEVVALGSPPPAADLRTCVLRIGDTHDCLTSWSPETPEVASSLEAGAERAGVPYIDVRPWFCTVEGKCPAAVSGMVVRTDPTHITAAYAESLGDVLRTELEDGLPDLAAAPDARRR</sequence>
<reference evidence="7" key="2">
    <citation type="journal article" date="2010" name="J. Bacteriol.">
        <title>Genome sequence of the Fleming strain of Micrococcus luteus, a simple free-living actinobacterium.</title>
        <authorList>
            <person name="Young M."/>
            <person name="Artsatbanov V."/>
            <person name="Beller H.R."/>
            <person name="Chandra G."/>
            <person name="Chater K.F."/>
            <person name="Dover L.G."/>
            <person name="Goh E.B."/>
            <person name="Kahan T."/>
            <person name="Kaprelyants A.S."/>
            <person name="Kyrpides N."/>
            <person name="Lapidus A."/>
            <person name="Lowry S.R."/>
            <person name="Lykidis A."/>
            <person name="Mahillon J."/>
            <person name="Markowitz V."/>
            <person name="Mavromatis K."/>
            <person name="Mukamolova G.V."/>
            <person name="Oren A."/>
            <person name="Rokem J.S."/>
            <person name="Smith M.C."/>
            <person name="Young D.I."/>
            <person name="Greenblatt C.L."/>
        </authorList>
    </citation>
    <scope>NUCLEOTIDE SEQUENCE [LARGE SCALE GENOMIC DNA]</scope>
    <source>
        <strain evidence="7">ATCC 4698 / DSM 20030 / JCM 1464 / NBRC 3333 / NCIMB 9278 / NCTC 2665 / VKM Ac-2230</strain>
    </source>
</reference>
<evidence type="ECO:0000313" key="5">
    <source>
        <dbReference type="EMBL" id="ACS30118.1"/>
    </source>
</evidence>
<dbReference type="RefSeq" id="WP_010079251.1">
    <property type="nucleotide sequence ID" value="NZ_LS483396.1"/>
</dbReference>
<reference evidence="6 8" key="3">
    <citation type="submission" date="2018-06" db="EMBL/GenBank/DDBJ databases">
        <authorList>
            <consortium name="Pathogen Informatics"/>
            <person name="Doyle S."/>
        </authorList>
    </citation>
    <scope>NUCLEOTIDE SEQUENCE [LARGE SCALE GENOMIC DNA]</scope>
    <source>
        <strain evidence="6 8">NCTC2665</strain>
    </source>
</reference>
<evidence type="ECO:0000313" key="6">
    <source>
        <dbReference type="EMBL" id="SQG49072.1"/>
    </source>
</evidence>
<dbReference type="SUPFAM" id="SSF52266">
    <property type="entry name" value="SGNH hydrolase"/>
    <property type="match status" value="1"/>
</dbReference>
<dbReference type="InterPro" id="IPR050879">
    <property type="entry name" value="Acyltransferase_3"/>
</dbReference>
<accession>C5C9G6</accession>
<keyword evidence="2" id="KW-0472">Membrane</keyword>
<keyword evidence="2" id="KW-1133">Transmembrane helix</keyword>
<keyword evidence="7" id="KW-1185">Reference proteome</keyword>
<name>C5C9G6_MICLC</name>
<dbReference type="STRING" id="465515.Mlut_05810"/>
<dbReference type="eggNOG" id="COG1835">
    <property type="taxonomic scope" value="Bacteria"/>
</dbReference>
<proteinExistence type="predicted"/>
<feature type="transmembrane region" description="Helical" evidence="2">
    <location>
        <begin position="374"/>
        <end position="393"/>
    </location>
</feature>
<feature type="domain" description="SGNH" evidence="4">
    <location>
        <begin position="468"/>
        <end position="685"/>
    </location>
</feature>
<feature type="transmembrane region" description="Helical" evidence="2">
    <location>
        <begin position="131"/>
        <end position="151"/>
    </location>
</feature>
<gene>
    <name evidence="6" type="primary">oatA_2</name>
    <name evidence="5" type="ordered locus">Mlut_05810</name>
    <name evidence="6" type="ORF">NCTC2665_01603</name>
</gene>
<dbReference type="EC" id="2.3.1.-" evidence="6"/>
<dbReference type="PANTHER" id="PTHR23028:SF53">
    <property type="entry name" value="ACYL_TRANSF_3 DOMAIN-CONTAINING PROTEIN"/>
    <property type="match status" value="1"/>
</dbReference>
<feature type="domain" description="Acyltransferase 3" evidence="3">
    <location>
        <begin position="5"/>
        <end position="331"/>
    </location>
</feature>
<feature type="transmembrane region" description="Helical" evidence="2">
    <location>
        <begin position="12"/>
        <end position="36"/>
    </location>
</feature>
<dbReference type="EMBL" id="LS483396">
    <property type="protein sequence ID" value="SQG49072.1"/>
    <property type="molecule type" value="Genomic_DNA"/>
</dbReference>
<feature type="transmembrane region" description="Helical" evidence="2">
    <location>
        <begin position="163"/>
        <end position="185"/>
    </location>
</feature>
<dbReference type="PANTHER" id="PTHR23028">
    <property type="entry name" value="ACETYLTRANSFERASE"/>
    <property type="match status" value="1"/>
</dbReference>
<dbReference type="EMBL" id="CP001628">
    <property type="protein sequence ID" value="ACS30118.1"/>
    <property type="molecule type" value="Genomic_DNA"/>
</dbReference>
<dbReference type="InterPro" id="IPR043968">
    <property type="entry name" value="SGNH"/>
</dbReference>
<feature type="transmembrane region" description="Helical" evidence="2">
    <location>
        <begin position="228"/>
        <end position="245"/>
    </location>
</feature>
<keyword evidence="6" id="KW-0808">Transferase</keyword>
<dbReference type="GO" id="GO:0009103">
    <property type="term" value="P:lipopolysaccharide biosynthetic process"/>
    <property type="evidence" value="ECO:0007669"/>
    <property type="project" value="TreeGrafter"/>
</dbReference>
<evidence type="ECO:0000259" key="4">
    <source>
        <dbReference type="Pfam" id="PF19040"/>
    </source>
</evidence>
<dbReference type="AlphaFoldDB" id="C5C9G6"/>